<reference evidence="1 2" key="1">
    <citation type="submission" date="2013-06" db="EMBL/GenBank/DDBJ databases">
        <authorList>
            <person name="Weinstock G."/>
            <person name="Sodergren E."/>
            <person name="Lobos E.A."/>
            <person name="Fulton L."/>
            <person name="Fulton R."/>
            <person name="Courtney L."/>
            <person name="Fronick C."/>
            <person name="O'Laughlin M."/>
            <person name="Godfrey J."/>
            <person name="Wilson R.M."/>
            <person name="Miner T."/>
            <person name="Farmer C."/>
            <person name="Delehaunty K."/>
            <person name="Cordes M."/>
            <person name="Minx P."/>
            <person name="Tomlinson C."/>
            <person name="Chen J."/>
            <person name="Wollam A."/>
            <person name="Pepin K.H."/>
            <person name="Bhonagiri V."/>
            <person name="Zhang X."/>
            <person name="Warren W."/>
            <person name="Mitreva M."/>
            <person name="Mardis E.R."/>
            <person name="Wilson R.K."/>
        </authorList>
    </citation>
    <scope>NUCLEOTIDE SEQUENCE [LARGE SCALE GENOMIC DNA]</scope>
    <source>
        <strain evidence="1 2">W1703</strain>
    </source>
</reference>
<protein>
    <submittedName>
        <fullName evidence="1">Uncharacterized protein</fullName>
    </submittedName>
</protein>
<sequence length="51" mass="6352">MLFFQVYLAYSSVYRPSQQLSRKLFYSFFQKGQEKRMEKIQIFCRKIWKSS</sequence>
<evidence type="ECO:0000313" key="1">
    <source>
        <dbReference type="EMBL" id="ERJ76711.1"/>
    </source>
</evidence>
<organism evidence="1 2">
    <name type="scientific">Streptococcus sobrinus W1703</name>
    <dbReference type="NCBI Taxonomy" id="1227275"/>
    <lineage>
        <taxon>Bacteria</taxon>
        <taxon>Bacillati</taxon>
        <taxon>Bacillota</taxon>
        <taxon>Bacilli</taxon>
        <taxon>Lactobacillales</taxon>
        <taxon>Streptococcaceae</taxon>
        <taxon>Streptococcus</taxon>
    </lineage>
</organism>
<name>U2IS08_9STRE</name>
<comment type="caution">
    <text evidence="1">The sequence shown here is derived from an EMBL/GenBank/DDBJ whole genome shotgun (WGS) entry which is preliminary data.</text>
</comment>
<dbReference type="Proteomes" id="UP000016617">
    <property type="component" value="Unassembled WGS sequence"/>
</dbReference>
<dbReference type="AlphaFoldDB" id="U2IS08"/>
<dbReference type="HOGENOM" id="CLU_3104546_0_0_9"/>
<gene>
    <name evidence="1" type="ORF">HMPREF1557_00789</name>
</gene>
<dbReference type="EMBL" id="AWVA01000048">
    <property type="protein sequence ID" value="ERJ76711.1"/>
    <property type="molecule type" value="Genomic_DNA"/>
</dbReference>
<accession>U2IS08</accession>
<proteinExistence type="predicted"/>
<evidence type="ECO:0000313" key="2">
    <source>
        <dbReference type="Proteomes" id="UP000016617"/>
    </source>
</evidence>